<dbReference type="EMBL" id="CAXIPR030001033">
    <property type="protein sequence ID" value="CAM0147773.1"/>
    <property type="molecule type" value="Genomic_DNA"/>
</dbReference>
<dbReference type="PANTHER" id="PTHR43019:SF23">
    <property type="entry name" value="PROTEASE DO-LIKE 5, CHLOROPLASTIC"/>
    <property type="match status" value="1"/>
</dbReference>
<reference evidence="1 2" key="1">
    <citation type="submission" date="2024-10" db="EMBL/GenBank/DDBJ databases">
        <authorList>
            <person name="Ryan C."/>
        </authorList>
    </citation>
    <scope>NUCLEOTIDE SEQUENCE [LARGE SCALE GENOMIC DNA]</scope>
</reference>
<name>A0ABC9H1Q9_9POAL</name>
<evidence type="ECO:0008006" key="3">
    <source>
        <dbReference type="Google" id="ProtNLM"/>
    </source>
</evidence>
<dbReference type="AlphaFoldDB" id="A0ABC9H1Q9"/>
<dbReference type="Pfam" id="PF13365">
    <property type="entry name" value="Trypsin_2"/>
    <property type="match status" value="1"/>
</dbReference>
<gene>
    <name evidence="1" type="ORF">URODEC1_LOCUS121157</name>
</gene>
<sequence>MDIEKMVQETFNNYRKSMVLIIKRMDESRTASSGFIIGKKDTSYLVMTCRHCITASSNTSNLRLNVRISGKTKEYEVKVLYDDALTDLAIIQVIDVPQDEECPILQFRSLEATPFNTPIVQLGYLLQSSDILNLEPASSPGTIIMPFYQNGQMSIKDVVYSAATKHGCSGSAVVLDSKVIGVSYTVSLTGHTSFARSSYTVGEVLKNWLQIAPNANMTINGMIDSILEKI</sequence>
<organism evidence="1 2">
    <name type="scientific">Urochloa decumbens</name>
    <dbReference type="NCBI Taxonomy" id="240449"/>
    <lineage>
        <taxon>Eukaryota</taxon>
        <taxon>Viridiplantae</taxon>
        <taxon>Streptophyta</taxon>
        <taxon>Embryophyta</taxon>
        <taxon>Tracheophyta</taxon>
        <taxon>Spermatophyta</taxon>
        <taxon>Magnoliopsida</taxon>
        <taxon>Liliopsida</taxon>
        <taxon>Poales</taxon>
        <taxon>Poaceae</taxon>
        <taxon>PACMAD clade</taxon>
        <taxon>Panicoideae</taxon>
        <taxon>Panicodae</taxon>
        <taxon>Paniceae</taxon>
        <taxon>Melinidinae</taxon>
        <taxon>Urochloa</taxon>
    </lineage>
</organism>
<keyword evidence="2" id="KW-1185">Reference proteome</keyword>
<accession>A0ABC9H1Q9</accession>
<dbReference type="PANTHER" id="PTHR43019">
    <property type="entry name" value="SERINE ENDOPROTEASE DEGS"/>
    <property type="match status" value="1"/>
</dbReference>
<evidence type="ECO:0000313" key="2">
    <source>
        <dbReference type="Proteomes" id="UP001497457"/>
    </source>
</evidence>
<dbReference type="Proteomes" id="UP001497457">
    <property type="component" value="Unassembled WGS sequence"/>
</dbReference>
<proteinExistence type="predicted"/>
<comment type="caution">
    <text evidence="1">The sequence shown here is derived from an EMBL/GenBank/DDBJ whole genome shotgun (WGS) entry which is preliminary data.</text>
</comment>
<dbReference type="Gene3D" id="2.40.10.120">
    <property type="match status" value="1"/>
</dbReference>
<dbReference type="SUPFAM" id="SSF50494">
    <property type="entry name" value="Trypsin-like serine proteases"/>
    <property type="match status" value="1"/>
</dbReference>
<dbReference type="InterPro" id="IPR009003">
    <property type="entry name" value="Peptidase_S1_PA"/>
</dbReference>
<protein>
    <recommendedName>
        <fullName evidence="3">Serine protease</fullName>
    </recommendedName>
</protein>
<evidence type="ECO:0000313" key="1">
    <source>
        <dbReference type="EMBL" id="CAM0147773.1"/>
    </source>
</evidence>